<protein>
    <recommendedName>
        <fullName evidence="1">D-glutamate cyclase-like C-terminal domain-containing protein</fullName>
    </recommendedName>
</protein>
<evidence type="ECO:0000313" key="2">
    <source>
        <dbReference type="EMBL" id="ETO18145.1"/>
    </source>
</evidence>
<reference evidence="2 3" key="1">
    <citation type="journal article" date="2013" name="Curr. Biol.">
        <title>The Genome of the Foraminiferan Reticulomyxa filosa.</title>
        <authorList>
            <person name="Glockner G."/>
            <person name="Hulsmann N."/>
            <person name="Schleicher M."/>
            <person name="Noegel A.A."/>
            <person name="Eichinger L."/>
            <person name="Gallinger C."/>
            <person name="Pawlowski J."/>
            <person name="Sierra R."/>
            <person name="Euteneuer U."/>
            <person name="Pillet L."/>
            <person name="Moustafa A."/>
            <person name="Platzer M."/>
            <person name="Groth M."/>
            <person name="Szafranski K."/>
            <person name="Schliwa M."/>
        </authorList>
    </citation>
    <scope>NUCLEOTIDE SEQUENCE [LARGE SCALE GENOMIC DNA]</scope>
</reference>
<dbReference type="Proteomes" id="UP000023152">
    <property type="component" value="Unassembled WGS sequence"/>
</dbReference>
<keyword evidence="3" id="KW-1185">Reference proteome</keyword>
<feature type="domain" description="D-glutamate cyclase-like C-terminal" evidence="1">
    <location>
        <begin position="1"/>
        <end position="69"/>
    </location>
</feature>
<accession>X6MYJ1</accession>
<dbReference type="Gene3D" id="3.90.1640.20">
    <property type="entry name" value="TON_0340"/>
    <property type="match status" value="1"/>
</dbReference>
<dbReference type="AlphaFoldDB" id="X6MYJ1"/>
<comment type="caution">
    <text evidence="2">The sequence shown here is derived from an EMBL/GenBank/DDBJ whole genome shotgun (WGS) entry which is preliminary data.</text>
</comment>
<proteinExistence type="predicted"/>
<sequence length="139" mass="15092">MFKVYEQVCKHILYGEKIASAIGCDYLITAGVSNWGAEALACGVYAHHVLALLAQSTAPSQQVDVLAAITVMPTLAQHYVIALGSGHFGAGDPFLHTYDGAADGIALEEHSKMFQTFNHIVLQTIVPLYFRQLFPKSKL</sequence>
<evidence type="ECO:0000313" key="3">
    <source>
        <dbReference type="Proteomes" id="UP000023152"/>
    </source>
</evidence>
<name>X6MYJ1_RETFI</name>
<dbReference type="EMBL" id="ASPP01015425">
    <property type="protein sequence ID" value="ETO18145.1"/>
    <property type="molecule type" value="Genomic_DNA"/>
</dbReference>
<organism evidence="2 3">
    <name type="scientific">Reticulomyxa filosa</name>
    <dbReference type="NCBI Taxonomy" id="46433"/>
    <lineage>
        <taxon>Eukaryota</taxon>
        <taxon>Sar</taxon>
        <taxon>Rhizaria</taxon>
        <taxon>Retaria</taxon>
        <taxon>Foraminifera</taxon>
        <taxon>Monothalamids</taxon>
        <taxon>Reticulomyxidae</taxon>
        <taxon>Reticulomyxa</taxon>
    </lineage>
</organism>
<dbReference type="InterPro" id="IPR025504">
    <property type="entry name" value="GLUCM_C"/>
</dbReference>
<gene>
    <name evidence="2" type="ORF">RFI_19143</name>
</gene>
<dbReference type="Pfam" id="PF14336">
    <property type="entry name" value="GLUCM-like_C"/>
    <property type="match status" value="1"/>
</dbReference>
<evidence type="ECO:0000259" key="1">
    <source>
        <dbReference type="Pfam" id="PF14336"/>
    </source>
</evidence>
<dbReference type="OrthoDB" id="10262538at2759"/>